<feature type="domain" description="F-box" evidence="1">
    <location>
        <begin position="25"/>
        <end position="70"/>
    </location>
</feature>
<dbReference type="InterPro" id="IPR001810">
    <property type="entry name" value="F-box_dom"/>
</dbReference>
<proteinExistence type="predicted"/>
<keyword evidence="3" id="KW-1185">Reference proteome</keyword>
<comment type="caution">
    <text evidence="2">The sequence shown here is derived from an EMBL/GenBank/DDBJ whole genome shotgun (WGS) entry which is preliminary data.</text>
</comment>
<evidence type="ECO:0000313" key="3">
    <source>
        <dbReference type="Proteomes" id="UP001202479"/>
    </source>
</evidence>
<dbReference type="AlphaFoldDB" id="A0AAI9SWC0"/>
<dbReference type="EMBL" id="JAHUZD010000110">
    <property type="protein sequence ID" value="KAI3403982.1"/>
    <property type="molecule type" value="Genomic_DNA"/>
</dbReference>
<gene>
    <name evidence="2" type="ORF">KGF56_003249</name>
</gene>
<reference evidence="2" key="1">
    <citation type="journal article" date="2022" name="DNA Res.">
        <title>Genome analysis of five recently described species of the CUG-Ser clade uncovers Candida theae as a new hybrid lineage with pathogenic potential in the Candida parapsilosis species complex.</title>
        <authorList>
            <person name="Mixao V."/>
            <person name="Del Olmo V."/>
            <person name="Hegedusova E."/>
            <person name="Saus E."/>
            <person name="Pryszcz L."/>
            <person name="Cillingova A."/>
            <person name="Nosek J."/>
            <person name="Gabaldon T."/>
        </authorList>
    </citation>
    <scope>NUCLEOTIDE SEQUENCE</scope>
    <source>
        <strain evidence="2">CBS 10844</strain>
    </source>
</reference>
<protein>
    <recommendedName>
        <fullName evidence="1">F-box domain-containing protein</fullName>
    </recommendedName>
</protein>
<sequence>MKRVRDRFEVEEFLPLAKHKVKQKSIKLIDLPEDVFDVICFYVPFEDLLNLSITNHRYRHYLKPRIFKNVKTFWWVIIRDGGFRYGFLHEHKHYIQQLHILDAYTYGEWNRDIFTAQIGLLPNLRHLKINTLNSSCWMKHRSNDYIEELSVYSNADAIDSQLKLNYFEWRNTRHILPVMMDCFALPHVEHFTKLKALKLRAREFVWLPNWPETPSLRLETLELCDCRWIWPFRVSQFNYYKTLKNLYLRYNVSSSFIRSANFRELLEFKGENLKSVTSFRVHYYVALKRNVEYVLEDRFQMAKWPELQESVIKHFLNPENLPNLRTLDLSGWNLILDRGSYDWIINQLKNSDHLQTFKLNISNKASPLEDTCAHQVDVYKAQEKFRNAIPGKSIFIDGLRSKTTTGYLTNRLNEWQRFSLLQRDYL</sequence>
<organism evidence="2 3">
    <name type="scientific">Candida oxycetoniae</name>
    <dbReference type="NCBI Taxonomy" id="497107"/>
    <lineage>
        <taxon>Eukaryota</taxon>
        <taxon>Fungi</taxon>
        <taxon>Dikarya</taxon>
        <taxon>Ascomycota</taxon>
        <taxon>Saccharomycotina</taxon>
        <taxon>Pichiomycetes</taxon>
        <taxon>Debaryomycetaceae</taxon>
        <taxon>Candida/Lodderomyces clade</taxon>
        <taxon>Candida</taxon>
    </lineage>
</organism>
<name>A0AAI9SWC0_9ASCO</name>
<evidence type="ECO:0000259" key="1">
    <source>
        <dbReference type="PROSITE" id="PS50181"/>
    </source>
</evidence>
<dbReference type="InterPro" id="IPR032675">
    <property type="entry name" value="LRR_dom_sf"/>
</dbReference>
<evidence type="ECO:0000313" key="2">
    <source>
        <dbReference type="EMBL" id="KAI3403982.1"/>
    </source>
</evidence>
<dbReference type="SUPFAM" id="SSF52047">
    <property type="entry name" value="RNI-like"/>
    <property type="match status" value="1"/>
</dbReference>
<dbReference type="GeneID" id="73380866"/>
<dbReference type="Gene3D" id="3.80.10.10">
    <property type="entry name" value="Ribonuclease Inhibitor"/>
    <property type="match status" value="1"/>
</dbReference>
<accession>A0AAI9SWC0</accession>
<dbReference type="PROSITE" id="PS50181">
    <property type="entry name" value="FBOX"/>
    <property type="match status" value="1"/>
</dbReference>
<dbReference type="Proteomes" id="UP001202479">
    <property type="component" value="Unassembled WGS sequence"/>
</dbReference>
<dbReference type="RefSeq" id="XP_049179727.1">
    <property type="nucleotide sequence ID" value="XM_049324563.1"/>
</dbReference>